<keyword evidence="2" id="KW-1185">Reference proteome</keyword>
<accession>A0ACB7X739</accession>
<comment type="caution">
    <text evidence="1">The sequence shown here is derived from an EMBL/GenBank/DDBJ whole genome shotgun (WGS) entry which is preliminary data.</text>
</comment>
<organism evidence="1 2">
    <name type="scientific">Vaccinium darrowii</name>
    <dbReference type="NCBI Taxonomy" id="229202"/>
    <lineage>
        <taxon>Eukaryota</taxon>
        <taxon>Viridiplantae</taxon>
        <taxon>Streptophyta</taxon>
        <taxon>Embryophyta</taxon>
        <taxon>Tracheophyta</taxon>
        <taxon>Spermatophyta</taxon>
        <taxon>Magnoliopsida</taxon>
        <taxon>eudicotyledons</taxon>
        <taxon>Gunneridae</taxon>
        <taxon>Pentapetalae</taxon>
        <taxon>asterids</taxon>
        <taxon>Ericales</taxon>
        <taxon>Ericaceae</taxon>
        <taxon>Vaccinioideae</taxon>
        <taxon>Vaccinieae</taxon>
        <taxon>Vaccinium</taxon>
    </lineage>
</organism>
<evidence type="ECO:0000313" key="2">
    <source>
        <dbReference type="Proteomes" id="UP000828048"/>
    </source>
</evidence>
<reference evidence="1 2" key="1">
    <citation type="journal article" date="2021" name="Hortic Res">
        <title>High-quality reference genome and annotation aids understanding of berry development for evergreen blueberry (Vaccinium darrowii).</title>
        <authorList>
            <person name="Yu J."/>
            <person name="Hulse-Kemp A.M."/>
            <person name="Babiker E."/>
            <person name="Staton M."/>
        </authorList>
    </citation>
    <scope>NUCLEOTIDE SEQUENCE [LARGE SCALE GENOMIC DNA]</scope>
    <source>
        <strain evidence="2">cv. NJ 8807/NJ 8810</strain>
        <tissue evidence="1">Young leaf</tissue>
    </source>
</reference>
<evidence type="ECO:0000313" key="1">
    <source>
        <dbReference type="EMBL" id="KAH7836325.1"/>
    </source>
</evidence>
<name>A0ACB7X739_9ERIC</name>
<protein>
    <submittedName>
        <fullName evidence="1">Uncharacterized protein</fullName>
    </submittedName>
</protein>
<sequence>MLMVVSEINQLRVQGSLEATDELWSIANGTLVNVSIYSGCISNGARFHTRGRDGRRKSQNSGVVVEGEHEVKTIDYYGYLCKVLELNYILGHQVVLFQCEWYNTGSSRTICSDPHFTSIDVRGRWFKNDPFVHPSQAKQVFYVNDTKLGDNWKVAERVQHRAIWDTPEMDDLEPSVAMNDAFQQDETTDFVPIAAEDPVDVQFTRSDIDPEIIPSSVVLELDNEELQDSTDDEEDESMGEPSEDEENELPCESDSDIDPDVEP</sequence>
<dbReference type="EMBL" id="CM037152">
    <property type="protein sequence ID" value="KAH7836325.1"/>
    <property type="molecule type" value="Genomic_DNA"/>
</dbReference>
<proteinExistence type="predicted"/>
<gene>
    <name evidence="1" type="ORF">Vadar_034715</name>
</gene>
<dbReference type="Proteomes" id="UP000828048">
    <property type="component" value="Chromosome 2"/>
</dbReference>